<reference evidence="1" key="1">
    <citation type="submission" date="2022-03" db="EMBL/GenBank/DDBJ databases">
        <authorList>
            <person name="Martin H S."/>
        </authorList>
    </citation>
    <scope>NUCLEOTIDE SEQUENCE</scope>
</reference>
<dbReference type="Proteomes" id="UP000837857">
    <property type="component" value="Chromosome 22"/>
</dbReference>
<organism evidence="1 2">
    <name type="scientific">Iphiclides podalirius</name>
    <name type="common">scarce swallowtail</name>
    <dbReference type="NCBI Taxonomy" id="110791"/>
    <lineage>
        <taxon>Eukaryota</taxon>
        <taxon>Metazoa</taxon>
        <taxon>Ecdysozoa</taxon>
        <taxon>Arthropoda</taxon>
        <taxon>Hexapoda</taxon>
        <taxon>Insecta</taxon>
        <taxon>Pterygota</taxon>
        <taxon>Neoptera</taxon>
        <taxon>Endopterygota</taxon>
        <taxon>Lepidoptera</taxon>
        <taxon>Glossata</taxon>
        <taxon>Ditrysia</taxon>
        <taxon>Papilionoidea</taxon>
        <taxon>Papilionidae</taxon>
        <taxon>Papilioninae</taxon>
        <taxon>Iphiclides</taxon>
    </lineage>
</organism>
<evidence type="ECO:0000313" key="1">
    <source>
        <dbReference type="EMBL" id="CAH2055949.1"/>
    </source>
</evidence>
<accession>A0ABN8IHW3</accession>
<dbReference type="EMBL" id="OW152834">
    <property type="protein sequence ID" value="CAH2055949.1"/>
    <property type="molecule type" value="Genomic_DNA"/>
</dbReference>
<sequence length="157" mass="17619">MHWHHSNETSTCNVRYLLIALQNQKAHARPSPAASIFHYRRIADDAALFKNQRMISHAPASNKSRAVLQTRYRVHGSRKTAIKPKITVFLDVAAPVTVARRPVSRPAIRARCNASVCTVGCSVSVQWSTCLMEPRKLTLFSGNLAWMDAHGDWIDDD</sequence>
<proteinExistence type="predicted"/>
<evidence type="ECO:0000313" key="2">
    <source>
        <dbReference type="Proteomes" id="UP000837857"/>
    </source>
</evidence>
<keyword evidence="2" id="KW-1185">Reference proteome</keyword>
<feature type="non-terminal residue" evidence="1">
    <location>
        <position position="157"/>
    </location>
</feature>
<name>A0ABN8IHW3_9NEOP</name>
<protein>
    <submittedName>
        <fullName evidence="1">Uncharacterized protein</fullName>
    </submittedName>
</protein>
<gene>
    <name evidence="1" type="ORF">IPOD504_LOCUS9237</name>
</gene>